<dbReference type="AlphaFoldDB" id="A0A143Z767"/>
<reference evidence="3 5" key="1">
    <citation type="submission" date="2016-02" db="EMBL/GenBank/DDBJ databases">
        <authorList>
            <person name="Wen L."/>
            <person name="He K."/>
            <person name="Yang H."/>
        </authorList>
    </citation>
    <scope>NUCLEOTIDE SEQUENCE [LARGE SCALE GENOMIC DNA]</scope>
    <source>
        <strain evidence="3">Trichococcus_R210</strain>
    </source>
</reference>
<dbReference type="InterPro" id="IPR051405">
    <property type="entry name" value="phD/YefM_antitoxin"/>
</dbReference>
<dbReference type="Pfam" id="PF02604">
    <property type="entry name" value="PhdYeFM_antitox"/>
    <property type="match status" value="1"/>
</dbReference>
<comment type="function">
    <text evidence="2">Antitoxin component of a type II toxin-antitoxin (TA) system.</text>
</comment>
<proteinExistence type="inferred from homology"/>
<dbReference type="STRING" id="640938.TR210_2519"/>
<dbReference type="InterPro" id="IPR006442">
    <property type="entry name" value="Antitoxin_Phd/YefM"/>
</dbReference>
<sequence>MLKMLDVKTKSITEAKKDFSKIIKDISKTGEPTFIFNHNKPEAVILSNAVYEKLVKDYNELENKLFYSYLNDRVTAGSGELISATEVIESNQEHNPFAALADKDLFD</sequence>
<dbReference type="NCBIfam" id="TIGR01552">
    <property type="entry name" value="phd_fam"/>
    <property type="match status" value="1"/>
</dbReference>
<dbReference type="RefSeq" id="WP_068624308.1">
    <property type="nucleotide sequence ID" value="NZ_FJNB01000023.1"/>
</dbReference>
<dbReference type="EMBL" id="FJNB01000023">
    <property type="protein sequence ID" value="CZR08007.1"/>
    <property type="molecule type" value="Genomic_DNA"/>
</dbReference>
<gene>
    <name evidence="4" type="ORF">SAMN05216375_1389</name>
    <name evidence="3" type="ORF">TR210_2519</name>
</gene>
<dbReference type="SUPFAM" id="SSF143120">
    <property type="entry name" value="YefM-like"/>
    <property type="match status" value="1"/>
</dbReference>
<comment type="similarity">
    <text evidence="1 2">Belongs to the phD/YefM antitoxin family.</text>
</comment>
<name>A0A143Z767_9LACT</name>
<dbReference type="PANTHER" id="PTHR33713:SF10">
    <property type="entry name" value="ANTITOXIN YAFN"/>
    <property type="match status" value="1"/>
</dbReference>
<dbReference type="Proteomes" id="UP000076878">
    <property type="component" value="Unassembled WGS sequence"/>
</dbReference>
<dbReference type="PANTHER" id="PTHR33713">
    <property type="entry name" value="ANTITOXIN YAFN-RELATED"/>
    <property type="match status" value="1"/>
</dbReference>
<dbReference type="EMBL" id="FNYT01000038">
    <property type="protein sequence ID" value="SEJ91611.1"/>
    <property type="molecule type" value="Genomic_DNA"/>
</dbReference>
<evidence type="ECO:0000313" key="4">
    <source>
        <dbReference type="EMBL" id="SEJ91611.1"/>
    </source>
</evidence>
<accession>A0A143Z767</accession>
<dbReference type="Gene3D" id="3.40.1620.10">
    <property type="entry name" value="YefM-like domain"/>
    <property type="match status" value="1"/>
</dbReference>
<evidence type="ECO:0000313" key="5">
    <source>
        <dbReference type="Proteomes" id="UP000076878"/>
    </source>
</evidence>
<dbReference type="Proteomes" id="UP000199280">
    <property type="component" value="Unassembled WGS sequence"/>
</dbReference>
<evidence type="ECO:0000256" key="1">
    <source>
        <dbReference type="ARBA" id="ARBA00009981"/>
    </source>
</evidence>
<evidence type="ECO:0000256" key="2">
    <source>
        <dbReference type="RuleBase" id="RU362080"/>
    </source>
</evidence>
<reference evidence="4 6" key="2">
    <citation type="submission" date="2016-10" db="EMBL/GenBank/DDBJ databases">
        <authorList>
            <person name="Varghese N."/>
            <person name="Submissions S."/>
        </authorList>
    </citation>
    <scope>NUCLEOTIDE SEQUENCE [LARGE SCALE GENOMIC DNA]</scope>
    <source>
        <strain evidence="4 6">DSM 22150</strain>
    </source>
</reference>
<organism evidence="3 5">
    <name type="scientific">Trichococcus ilyis</name>
    <dbReference type="NCBI Taxonomy" id="640938"/>
    <lineage>
        <taxon>Bacteria</taxon>
        <taxon>Bacillati</taxon>
        <taxon>Bacillota</taxon>
        <taxon>Bacilli</taxon>
        <taxon>Lactobacillales</taxon>
        <taxon>Carnobacteriaceae</taxon>
        <taxon>Trichococcus</taxon>
    </lineage>
</organism>
<protein>
    <recommendedName>
        <fullName evidence="2">Antitoxin</fullName>
    </recommendedName>
</protein>
<evidence type="ECO:0000313" key="3">
    <source>
        <dbReference type="EMBL" id="CZR08007.1"/>
    </source>
</evidence>
<dbReference type="OrthoDB" id="5297687at2"/>
<evidence type="ECO:0000313" key="6">
    <source>
        <dbReference type="Proteomes" id="UP000199280"/>
    </source>
</evidence>
<dbReference type="InterPro" id="IPR036165">
    <property type="entry name" value="YefM-like_sf"/>
</dbReference>
<keyword evidence="6" id="KW-1185">Reference proteome</keyword>